<feature type="transmembrane region" description="Helical" evidence="5">
    <location>
        <begin position="345"/>
        <end position="364"/>
    </location>
</feature>
<dbReference type="eggNOG" id="KOG0255">
    <property type="taxonomic scope" value="Eukaryota"/>
</dbReference>
<comment type="subcellular location">
    <subcellularLocation>
        <location evidence="1">Membrane</location>
        <topology evidence="1">Multi-pass membrane protein</topology>
    </subcellularLocation>
</comment>
<evidence type="ECO:0000256" key="1">
    <source>
        <dbReference type="ARBA" id="ARBA00004141"/>
    </source>
</evidence>
<feature type="transmembrane region" description="Helical" evidence="5">
    <location>
        <begin position="125"/>
        <end position="147"/>
    </location>
</feature>
<evidence type="ECO:0000256" key="2">
    <source>
        <dbReference type="ARBA" id="ARBA00022692"/>
    </source>
</evidence>
<dbReference type="OrthoDB" id="6770063at2759"/>
<name>B8MVJ6_TALSN</name>
<dbReference type="AlphaFoldDB" id="B8MVJ6"/>
<dbReference type="InterPro" id="IPR011701">
    <property type="entry name" value="MFS"/>
</dbReference>
<evidence type="ECO:0000256" key="3">
    <source>
        <dbReference type="ARBA" id="ARBA00022989"/>
    </source>
</evidence>
<dbReference type="OMA" id="FARTNSE"/>
<dbReference type="PANTHER" id="PTHR23502">
    <property type="entry name" value="MAJOR FACILITATOR SUPERFAMILY"/>
    <property type="match status" value="1"/>
</dbReference>
<feature type="transmembrane region" description="Helical" evidence="5">
    <location>
        <begin position="401"/>
        <end position="426"/>
    </location>
</feature>
<keyword evidence="3 5" id="KW-1133">Transmembrane helix</keyword>
<dbReference type="RefSeq" id="XP_002488833.1">
    <property type="nucleotide sequence ID" value="XM_002488788.1"/>
</dbReference>
<sequence>MTEVGPFVPEEVNFAPNDPEYPKNWPDSRKFFIVLLVSGFGFLTPATSSMVAPALDQIATDLHITNSAESQLILSIFLLGLGVGPLLLGPLSEIYGRAPVIRWGNLFYLVFNTAGGFARTNSEMLIFRLLAGVGGSAPLVVGSGVISDCYHPEQRGFAVSIYNIVPLLGPALGPIAGAFITQSISWRWVFFIVSLADVTLQLMAAVVLRETYPPVLLEHRKSLLFESTGNPNLRTPYDNERSRDLRTVLRQSLFRCLQLLVTQPILQVLAIYLAYVYGLIYLVFSTFPSVWETQYHQSSTIGSLNYISLGLGYLSGSLICAVFVDRIYGELKARNDGRTEPEYRVPIMAAASLLVPVGIVLYGWSAGKSLFWLITDIGGFIFSCGIIMIMQSVNNYVLDAYPLYAASAIGAVTVVRNIPGVVFPLFAPYLYDAVGFGWGGSLLALVAVCIGFPAPVIIWIYGRRLRISSQFASNNERE</sequence>
<dbReference type="FunFam" id="1.20.1250.20:FF:000011">
    <property type="entry name" value="MFS multidrug transporter, putative"/>
    <property type="match status" value="1"/>
</dbReference>
<dbReference type="GO" id="GO:0016020">
    <property type="term" value="C:membrane"/>
    <property type="evidence" value="ECO:0007669"/>
    <property type="project" value="UniProtKB-SubCell"/>
</dbReference>
<dbReference type="PANTHER" id="PTHR23502:SF60">
    <property type="entry name" value="MAJOR FACILITATOR SUPERFAMILY (MFS) PROFILE DOMAIN-CONTAINING PROTEIN-RELATED"/>
    <property type="match status" value="1"/>
</dbReference>
<reference evidence="7" key="1">
    <citation type="submission" date="2007-10" db="EMBL/GenBank/DDBJ databases">
        <authorList>
            <person name="Zhao H."/>
            <person name="Waite J.H."/>
        </authorList>
    </citation>
    <scope>NUCLEOTIDE SEQUENCE</scope>
    <source>
        <strain evidence="7">ATCC 10500</strain>
    </source>
</reference>
<dbReference type="EMBL" id="EQ962664">
    <property type="protein sequence ID" value="EED11423.1"/>
    <property type="molecule type" value="Genomic_DNA"/>
</dbReference>
<dbReference type="RefSeq" id="XP_002488834.1">
    <property type="nucleotide sequence ID" value="XM_002488789.1"/>
</dbReference>
<dbReference type="Proteomes" id="UP000001745">
    <property type="component" value="Unassembled WGS sequence"/>
</dbReference>
<feature type="transmembrane region" description="Helical" evidence="5">
    <location>
        <begin position="370"/>
        <end position="389"/>
    </location>
</feature>
<keyword evidence="4 5" id="KW-0472">Membrane</keyword>
<organism evidence="7 8">
    <name type="scientific">Talaromyces stipitatus (strain ATCC 10500 / CBS 375.48 / QM 6759 / NRRL 1006)</name>
    <name type="common">Penicillium stipitatum</name>
    <dbReference type="NCBI Taxonomy" id="441959"/>
    <lineage>
        <taxon>Eukaryota</taxon>
        <taxon>Fungi</taxon>
        <taxon>Dikarya</taxon>
        <taxon>Ascomycota</taxon>
        <taxon>Pezizomycotina</taxon>
        <taxon>Eurotiomycetes</taxon>
        <taxon>Eurotiomycetidae</taxon>
        <taxon>Eurotiales</taxon>
        <taxon>Trichocomaceae</taxon>
        <taxon>Talaromyces</taxon>
        <taxon>Talaromyces sect. Talaromyces</taxon>
    </lineage>
</organism>
<protein>
    <submittedName>
        <fullName evidence="7">Florfenicol exporter, putative</fullName>
    </submittedName>
</protein>
<keyword evidence="8" id="KW-1185">Reference proteome</keyword>
<evidence type="ECO:0000259" key="6">
    <source>
        <dbReference type="PROSITE" id="PS50850"/>
    </source>
</evidence>
<dbReference type="InParanoid" id="B8MVJ6"/>
<feature type="transmembrane region" description="Helical" evidence="5">
    <location>
        <begin position="265"/>
        <end position="284"/>
    </location>
</feature>
<dbReference type="EMBL" id="EQ962664">
    <property type="protein sequence ID" value="EED11424.1"/>
    <property type="molecule type" value="Genomic_DNA"/>
</dbReference>
<dbReference type="HOGENOM" id="CLU_008455_1_3_1"/>
<dbReference type="CDD" id="cd17323">
    <property type="entry name" value="MFS_Tpo1_MDR_like"/>
    <property type="match status" value="1"/>
</dbReference>
<gene>
    <name evidence="7" type="ORF">TSTA_080370</name>
</gene>
<dbReference type="InterPro" id="IPR020846">
    <property type="entry name" value="MFS_dom"/>
</dbReference>
<feature type="transmembrane region" description="Helical" evidence="5">
    <location>
        <begin position="72"/>
        <end position="88"/>
    </location>
</feature>
<dbReference type="Pfam" id="PF07690">
    <property type="entry name" value="MFS_1"/>
    <property type="match status" value="1"/>
</dbReference>
<dbReference type="PRINTS" id="PR01036">
    <property type="entry name" value="TCRTETB"/>
</dbReference>
<proteinExistence type="predicted"/>
<feature type="transmembrane region" description="Helical" evidence="5">
    <location>
        <begin position="100"/>
        <end position="119"/>
    </location>
</feature>
<accession>B8MVJ6</accession>
<feature type="transmembrane region" description="Helical" evidence="5">
    <location>
        <begin position="304"/>
        <end position="324"/>
    </location>
</feature>
<feature type="transmembrane region" description="Helical" evidence="5">
    <location>
        <begin position="31"/>
        <end position="52"/>
    </location>
</feature>
<dbReference type="GO" id="GO:0022857">
    <property type="term" value="F:transmembrane transporter activity"/>
    <property type="evidence" value="ECO:0007669"/>
    <property type="project" value="InterPro"/>
</dbReference>
<dbReference type="Gene3D" id="1.20.1250.20">
    <property type="entry name" value="MFS general substrate transporter like domains"/>
    <property type="match status" value="1"/>
</dbReference>
<dbReference type="GeneID" id="8108960"/>
<evidence type="ECO:0000256" key="5">
    <source>
        <dbReference type="SAM" id="Phobius"/>
    </source>
</evidence>
<dbReference type="SUPFAM" id="SSF103473">
    <property type="entry name" value="MFS general substrate transporter"/>
    <property type="match status" value="1"/>
</dbReference>
<feature type="domain" description="Major facilitator superfamily (MFS) profile" evidence="6">
    <location>
        <begin position="33"/>
        <end position="466"/>
    </location>
</feature>
<reference evidence="8" key="2">
    <citation type="journal article" date="2015" name="Genome Announc.">
        <title>Genome sequence of the AIDS-associated pathogen Penicillium marneffei (ATCC18224) and its near taxonomic relative Talaromyces stipitatus (ATCC10500).</title>
        <authorList>
            <person name="Nierman W.C."/>
            <person name="Fedorova-Abrams N.D."/>
            <person name="Andrianopoulos A."/>
        </authorList>
    </citation>
    <scope>NUCLEOTIDE SEQUENCE [LARGE SCALE GENOMIC DNA]</scope>
    <source>
        <strain evidence="8">ATCC 10500 / CBS 375.48 / QM 6759 / NRRL 1006</strain>
    </source>
</reference>
<dbReference type="InterPro" id="IPR036259">
    <property type="entry name" value="MFS_trans_sf"/>
</dbReference>
<dbReference type="PROSITE" id="PS50850">
    <property type="entry name" value="MFS"/>
    <property type="match status" value="1"/>
</dbReference>
<dbReference type="VEuPathDB" id="FungiDB:TSTA_080370"/>
<evidence type="ECO:0000313" key="7">
    <source>
        <dbReference type="EMBL" id="EED11423.1"/>
    </source>
</evidence>
<feature type="transmembrane region" description="Helical" evidence="5">
    <location>
        <begin position="186"/>
        <end position="208"/>
    </location>
</feature>
<feature type="transmembrane region" description="Helical" evidence="5">
    <location>
        <begin position="159"/>
        <end position="180"/>
    </location>
</feature>
<feature type="transmembrane region" description="Helical" evidence="5">
    <location>
        <begin position="438"/>
        <end position="461"/>
    </location>
</feature>
<evidence type="ECO:0000256" key="4">
    <source>
        <dbReference type="ARBA" id="ARBA00023136"/>
    </source>
</evidence>
<evidence type="ECO:0000313" key="8">
    <source>
        <dbReference type="Proteomes" id="UP000001745"/>
    </source>
</evidence>
<dbReference type="STRING" id="441959.B8MVJ6"/>
<keyword evidence="2 5" id="KW-0812">Transmembrane</keyword>